<protein>
    <submittedName>
        <fullName evidence="1">Uncharacterized protein</fullName>
    </submittedName>
</protein>
<evidence type="ECO:0000313" key="2">
    <source>
        <dbReference type="Proteomes" id="UP001168821"/>
    </source>
</evidence>
<organism evidence="1 2">
    <name type="scientific">Zophobas morio</name>
    <dbReference type="NCBI Taxonomy" id="2755281"/>
    <lineage>
        <taxon>Eukaryota</taxon>
        <taxon>Metazoa</taxon>
        <taxon>Ecdysozoa</taxon>
        <taxon>Arthropoda</taxon>
        <taxon>Hexapoda</taxon>
        <taxon>Insecta</taxon>
        <taxon>Pterygota</taxon>
        <taxon>Neoptera</taxon>
        <taxon>Endopterygota</taxon>
        <taxon>Coleoptera</taxon>
        <taxon>Polyphaga</taxon>
        <taxon>Cucujiformia</taxon>
        <taxon>Tenebrionidae</taxon>
        <taxon>Zophobas</taxon>
    </lineage>
</organism>
<evidence type="ECO:0000313" key="1">
    <source>
        <dbReference type="EMBL" id="KAJ3649751.1"/>
    </source>
</evidence>
<dbReference type="PROSITE" id="PS51257">
    <property type="entry name" value="PROKAR_LIPOPROTEIN"/>
    <property type="match status" value="1"/>
</dbReference>
<proteinExistence type="predicted"/>
<keyword evidence="2" id="KW-1185">Reference proteome</keyword>
<dbReference type="Proteomes" id="UP001168821">
    <property type="component" value="Unassembled WGS sequence"/>
</dbReference>
<name>A0AA38I7X7_9CUCU</name>
<gene>
    <name evidence="1" type="ORF">Zmor_021474</name>
</gene>
<comment type="caution">
    <text evidence="1">The sequence shown here is derived from an EMBL/GenBank/DDBJ whole genome shotgun (WGS) entry which is preliminary data.</text>
</comment>
<accession>A0AA38I7X7</accession>
<sequence length="108" mass="12627">MSNGQKHDKSQSCINGLSSCVRFTCFPMVNFFNSERVGMVMLYGVAKRNARLARDLWFECFSNRAVLCVRTFTQWPQTHDRGRDRTERILQAFRTRRRRAPTSAFADL</sequence>
<reference evidence="1" key="1">
    <citation type="journal article" date="2023" name="G3 (Bethesda)">
        <title>Whole genome assemblies of Zophobas morio and Tenebrio molitor.</title>
        <authorList>
            <person name="Kaur S."/>
            <person name="Stinson S.A."/>
            <person name="diCenzo G.C."/>
        </authorList>
    </citation>
    <scope>NUCLEOTIDE SEQUENCE</scope>
    <source>
        <strain evidence="1">QUZm001</strain>
    </source>
</reference>
<dbReference type="AlphaFoldDB" id="A0AA38I7X7"/>
<dbReference type="EMBL" id="JALNTZ010000006">
    <property type="protein sequence ID" value="KAJ3649751.1"/>
    <property type="molecule type" value="Genomic_DNA"/>
</dbReference>